<dbReference type="Gene3D" id="3.40.109.30">
    <property type="entry name" value="putative nitroreductase (tm1586), domain 2"/>
    <property type="match status" value="1"/>
</dbReference>
<dbReference type="STRING" id="999422.HMPREF9944_01719"/>
<dbReference type="Gene3D" id="3.40.109.10">
    <property type="entry name" value="NADH Oxidase"/>
    <property type="match status" value="1"/>
</dbReference>
<gene>
    <name evidence="1" type="ORF">HMPREF9944_01719</name>
</gene>
<reference evidence="1 2" key="1">
    <citation type="submission" date="2011-12" db="EMBL/GenBank/DDBJ databases">
        <title>The Genome Sequence of Prevotella maculosa OT 289.</title>
        <authorList>
            <consortium name="The Broad Institute Genome Sequencing Platform"/>
            <person name="Earl A."/>
            <person name="Ward D."/>
            <person name="Feldgarden M."/>
            <person name="Gevers D."/>
            <person name="Izard J."/>
            <person name="Blanton J.M."/>
            <person name="Mathney J."/>
            <person name="Tanner A.C."/>
            <person name="Dewhirst F.E."/>
            <person name="Young S.K."/>
            <person name="Zeng Q."/>
            <person name="Gargeya S."/>
            <person name="Fitzgerald M."/>
            <person name="Haas B."/>
            <person name="Abouelleil A."/>
            <person name="Alvarado L."/>
            <person name="Arachchi H.M."/>
            <person name="Berlin A."/>
            <person name="Chapman S.B."/>
            <person name="Gearin G."/>
            <person name="Goldberg J."/>
            <person name="Griggs A."/>
            <person name="Gujja S."/>
            <person name="Hansen M."/>
            <person name="Heiman D."/>
            <person name="Howarth C."/>
            <person name="Larimer J."/>
            <person name="Lui A."/>
            <person name="MacDonald P.J.P."/>
            <person name="McCowen C."/>
            <person name="Montmayeur A."/>
            <person name="Murphy C."/>
            <person name="Neiman D."/>
            <person name="Pearson M."/>
            <person name="Priest M."/>
            <person name="Roberts A."/>
            <person name="Saif S."/>
            <person name="Shea T."/>
            <person name="Sisk P."/>
            <person name="Stolte C."/>
            <person name="Sykes S."/>
            <person name="Wortman J."/>
            <person name="Nusbaum C."/>
            <person name="Birren B."/>
        </authorList>
    </citation>
    <scope>NUCLEOTIDE SEQUENCE [LARGE SCALE GENOMIC DNA]</scope>
    <source>
        <strain evidence="1 2">OT 289</strain>
    </source>
</reference>
<dbReference type="GO" id="GO:0016491">
    <property type="term" value="F:oxidoreductase activity"/>
    <property type="evidence" value="ECO:0007669"/>
    <property type="project" value="InterPro"/>
</dbReference>
<comment type="caution">
    <text evidence="1">The sequence shown here is derived from an EMBL/GenBank/DDBJ whole genome shotgun (WGS) entry which is preliminary data.</text>
</comment>
<dbReference type="PANTHER" id="PTHR23026:SF123">
    <property type="entry name" value="NAD(P)H NITROREDUCTASE RV3131-RELATED"/>
    <property type="match status" value="1"/>
</dbReference>
<organism evidence="1 2">
    <name type="scientific">Segatella maculosa OT 289</name>
    <dbReference type="NCBI Taxonomy" id="999422"/>
    <lineage>
        <taxon>Bacteria</taxon>
        <taxon>Pseudomonadati</taxon>
        <taxon>Bacteroidota</taxon>
        <taxon>Bacteroidia</taxon>
        <taxon>Bacteroidales</taxon>
        <taxon>Prevotellaceae</taxon>
        <taxon>Segatella</taxon>
    </lineage>
</organism>
<proteinExistence type="predicted"/>
<dbReference type="InterPro" id="IPR000415">
    <property type="entry name" value="Nitroreductase-like"/>
</dbReference>
<dbReference type="PATRIC" id="fig|999422.3.peg.1808"/>
<dbReference type="NCBIfam" id="NF047509">
    <property type="entry name" value="Rv3131_FMN_oxido"/>
    <property type="match status" value="1"/>
</dbReference>
<dbReference type="SUPFAM" id="SSF55469">
    <property type="entry name" value="FMN-dependent nitroreductase-like"/>
    <property type="match status" value="2"/>
</dbReference>
<name>H1HNH5_9BACT</name>
<dbReference type="InterPro" id="IPR050627">
    <property type="entry name" value="Nitroreductase/BluB"/>
</dbReference>
<dbReference type="RefSeq" id="WP_008565706.1">
    <property type="nucleotide sequence ID" value="NZ_JH594504.1"/>
</dbReference>
<evidence type="ECO:0000313" key="2">
    <source>
        <dbReference type="Proteomes" id="UP000003167"/>
    </source>
</evidence>
<accession>H1HNH5</accession>
<dbReference type="Proteomes" id="UP000003167">
    <property type="component" value="Unassembled WGS sequence"/>
</dbReference>
<protein>
    <recommendedName>
        <fullName evidence="3">Nitroreductase domain-containing protein</fullName>
    </recommendedName>
</protein>
<sequence length="328" mass="36985">MVYSNLQAQDADYHYMIAQATKAPSGHNTQPWLFEIKENEVIIRPNLRYRLPVVDPDEREMFVSLGCAAENLCLAATEKGYQSHVSVTAEGVISIRLEKQTALVSDPLATQISVRQTTRGRYNGQLIAPETIAILQSTDCDPAVGVHFFQRGTAEFDTIAQYVYKGNDVQMNDTAFMNELKQWMRYNKKDSQRSRDGLSYAVFGAPNLPRFIAKTIISKSINAKSQNKNDSQCIASSSHFLLFTTRHNTPQEWVNLGRTLERLLLHATAFGIRNAFLNQPNEVGGLAEKMAESLHLHDETPTILIRLGYAKPRPYSIRRPVCEVLLPR</sequence>
<dbReference type="OrthoDB" id="5149792at2"/>
<dbReference type="EMBL" id="AGEK01000029">
    <property type="protein sequence ID" value="EHO69454.1"/>
    <property type="molecule type" value="Genomic_DNA"/>
</dbReference>
<dbReference type="HOGENOM" id="CLU_051479_3_0_10"/>
<keyword evidence="2" id="KW-1185">Reference proteome</keyword>
<evidence type="ECO:0000313" key="1">
    <source>
        <dbReference type="EMBL" id="EHO69454.1"/>
    </source>
</evidence>
<dbReference type="PANTHER" id="PTHR23026">
    <property type="entry name" value="NADPH NITROREDUCTASE"/>
    <property type="match status" value="1"/>
</dbReference>
<dbReference type="AlphaFoldDB" id="H1HNH5"/>
<evidence type="ECO:0008006" key="3">
    <source>
        <dbReference type="Google" id="ProtNLM"/>
    </source>
</evidence>